<comment type="caution">
    <text evidence="1">The sequence shown here is derived from an EMBL/GenBank/DDBJ whole genome shotgun (WGS) entry which is preliminary data.</text>
</comment>
<gene>
    <name evidence="1" type="ORF">Glove_510g9</name>
</gene>
<evidence type="ECO:0000313" key="1">
    <source>
        <dbReference type="EMBL" id="RHZ49861.1"/>
    </source>
</evidence>
<protein>
    <submittedName>
        <fullName evidence="1">Uncharacterized protein</fullName>
    </submittedName>
</protein>
<dbReference type="Proteomes" id="UP000266861">
    <property type="component" value="Unassembled WGS sequence"/>
</dbReference>
<dbReference type="AlphaFoldDB" id="A0A397GG13"/>
<keyword evidence="2" id="KW-1185">Reference proteome</keyword>
<dbReference type="EMBL" id="PQFF01000442">
    <property type="protein sequence ID" value="RHZ49861.1"/>
    <property type="molecule type" value="Genomic_DNA"/>
</dbReference>
<proteinExistence type="predicted"/>
<reference evidence="1 2" key="1">
    <citation type="submission" date="2018-08" db="EMBL/GenBank/DDBJ databases">
        <title>Genome and evolution of the arbuscular mycorrhizal fungus Diversispora epigaea (formerly Glomus versiforme) and its bacterial endosymbionts.</title>
        <authorList>
            <person name="Sun X."/>
            <person name="Fei Z."/>
            <person name="Harrison M."/>
        </authorList>
    </citation>
    <scope>NUCLEOTIDE SEQUENCE [LARGE SCALE GENOMIC DNA]</scope>
    <source>
        <strain evidence="1 2">IT104</strain>
    </source>
</reference>
<organism evidence="1 2">
    <name type="scientific">Diversispora epigaea</name>
    <dbReference type="NCBI Taxonomy" id="1348612"/>
    <lineage>
        <taxon>Eukaryota</taxon>
        <taxon>Fungi</taxon>
        <taxon>Fungi incertae sedis</taxon>
        <taxon>Mucoromycota</taxon>
        <taxon>Glomeromycotina</taxon>
        <taxon>Glomeromycetes</taxon>
        <taxon>Diversisporales</taxon>
        <taxon>Diversisporaceae</taxon>
        <taxon>Diversispora</taxon>
    </lineage>
</organism>
<evidence type="ECO:0000313" key="2">
    <source>
        <dbReference type="Proteomes" id="UP000266861"/>
    </source>
</evidence>
<accession>A0A397GG13</accession>
<name>A0A397GG13_9GLOM</name>
<sequence>MDTPYLKSYYRRGSTFLSSEQIETIRMLKGKVPKYRIIRDFHIHENRIDDIWENCERQQQVIQNTPYLKSYYRRGSTFLSSEQIETIRMLKGKVPKYRIIRDFHIHENRIDDIWENCERQQQVIQSTISSEILPMSTILPENSNRIESEVLLQSRPLSDELEIRDSASSLNHNSSNLHLEYDTLPNKETKKKKSKSKPIDKNLNVKTSILYETEKLDEISIETIPPEILQETEGPLELFKRTQKDAKKSRADVRADISKLSILNSKV</sequence>